<organism evidence="1 2">
    <name type="scientific">Brachionus calyciflorus</name>
    <dbReference type="NCBI Taxonomy" id="104777"/>
    <lineage>
        <taxon>Eukaryota</taxon>
        <taxon>Metazoa</taxon>
        <taxon>Spiralia</taxon>
        <taxon>Gnathifera</taxon>
        <taxon>Rotifera</taxon>
        <taxon>Eurotatoria</taxon>
        <taxon>Monogononta</taxon>
        <taxon>Pseudotrocha</taxon>
        <taxon>Ploima</taxon>
        <taxon>Brachionidae</taxon>
        <taxon>Brachionus</taxon>
    </lineage>
</organism>
<comment type="caution">
    <text evidence="1">The sequence shown here is derived from an EMBL/GenBank/DDBJ whole genome shotgun (WGS) entry which is preliminary data.</text>
</comment>
<gene>
    <name evidence="1" type="ORF">OXX778_LOCUS14370</name>
</gene>
<evidence type="ECO:0000313" key="2">
    <source>
        <dbReference type="Proteomes" id="UP000663879"/>
    </source>
</evidence>
<dbReference type="OrthoDB" id="10351198at2759"/>
<name>A0A814DK68_9BILA</name>
<keyword evidence="2" id="KW-1185">Reference proteome</keyword>
<dbReference type="AlphaFoldDB" id="A0A814DK68"/>
<sequence>MGSIQILLISIVFLYKYALSLPFYDFIQQQDPPRHNNNFELPIFDPTRESFFDYARRRTAELKSKNKDLFEKAVNLCPYSIRSDEINEENTAKRFPRSFYNLEKKMCIVGSYNFENNYGLTSDRLFLFDPYTIGLISSSDSSLRLYNFNLYHKSLNQIRIKYFRNEVPTDACADKNKNIYVVFPDQNKIAKYTVNQSFTSRYSSRQNKTQTIIREVASDRDFEFRPSAISCNDDHIYVSENPKNQIRIYDKFLKLVRIIYLNGVIVSNHRGLAINQNVRVLMDGSDSLALFNPSLSSSNSNNKKYSLSAEKNRVTVCHFYKNMECLEDVHVAIESKSKSFIYTADSCNNEIKQFLYIKDEKISLVNRFAISGRPISVVTNQLGYIFVLTDLPRKIYILDPREC</sequence>
<protein>
    <submittedName>
        <fullName evidence="1">Uncharacterized protein</fullName>
    </submittedName>
</protein>
<dbReference type="Gene3D" id="2.120.10.30">
    <property type="entry name" value="TolB, C-terminal domain"/>
    <property type="match status" value="1"/>
</dbReference>
<dbReference type="InterPro" id="IPR011042">
    <property type="entry name" value="6-blade_b-propeller_TolB-like"/>
</dbReference>
<reference evidence="1" key="1">
    <citation type="submission" date="2021-02" db="EMBL/GenBank/DDBJ databases">
        <authorList>
            <person name="Nowell W R."/>
        </authorList>
    </citation>
    <scope>NUCLEOTIDE SEQUENCE</scope>
    <source>
        <strain evidence="1">Ploen Becks lab</strain>
    </source>
</reference>
<evidence type="ECO:0000313" key="1">
    <source>
        <dbReference type="EMBL" id="CAF0959497.1"/>
    </source>
</evidence>
<dbReference type="EMBL" id="CAJNOC010002948">
    <property type="protein sequence ID" value="CAF0959497.1"/>
    <property type="molecule type" value="Genomic_DNA"/>
</dbReference>
<dbReference type="SUPFAM" id="SSF63825">
    <property type="entry name" value="YWTD domain"/>
    <property type="match status" value="1"/>
</dbReference>
<accession>A0A814DK68</accession>
<dbReference type="Proteomes" id="UP000663879">
    <property type="component" value="Unassembled WGS sequence"/>
</dbReference>
<proteinExistence type="predicted"/>